<proteinExistence type="predicted"/>
<comment type="caution">
    <text evidence="2">The sequence shown here is derived from an EMBL/GenBank/DDBJ whole genome shotgun (WGS) entry which is preliminary data.</text>
</comment>
<gene>
    <name evidence="2" type="ORF">SeLEV6574_g08374</name>
</gene>
<dbReference type="EMBL" id="QEAM01000888">
    <property type="protein sequence ID" value="TPX33538.1"/>
    <property type="molecule type" value="Genomic_DNA"/>
</dbReference>
<dbReference type="VEuPathDB" id="FungiDB:SeMB42_g04380"/>
<name>A0A507C2E9_9FUNG</name>
<evidence type="ECO:0000313" key="3">
    <source>
        <dbReference type="Proteomes" id="UP000320475"/>
    </source>
</evidence>
<feature type="region of interest" description="Disordered" evidence="1">
    <location>
        <begin position="1"/>
        <end position="77"/>
    </location>
</feature>
<feature type="compositionally biased region" description="Low complexity" evidence="1">
    <location>
        <begin position="35"/>
        <end position="50"/>
    </location>
</feature>
<evidence type="ECO:0000313" key="2">
    <source>
        <dbReference type="EMBL" id="TPX33538.1"/>
    </source>
</evidence>
<dbReference type="Proteomes" id="UP000320475">
    <property type="component" value="Unassembled WGS sequence"/>
</dbReference>
<organism evidence="2 3">
    <name type="scientific">Synchytrium endobioticum</name>
    <dbReference type="NCBI Taxonomy" id="286115"/>
    <lineage>
        <taxon>Eukaryota</taxon>
        <taxon>Fungi</taxon>
        <taxon>Fungi incertae sedis</taxon>
        <taxon>Chytridiomycota</taxon>
        <taxon>Chytridiomycota incertae sedis</taxon>
        <taxon>Chytridiomycetes</taxon>
        <taxon>Synchytriales</taxon>
        <taxon>Synchytriaceae</taxon>
        <taxon>Synchytrium</taxon>
    </lineage>
</organism>
<reference evidence="2 3" key="1">
    <citation type="journal article" date="2019" name="Sci. Rep.">
        <title>Comparative genomics of chytrid fungi reveal insights into the obligate biotrophic and pathogenic lifestyle of Synchytrium endobioticum.</title>
        <authorList>
            <person name="van de Vossenberg B.T.L.H."/>
            <person name="Warris S."/>
            <person name="Nguyen H.D.T."/>
            <person name="van Gent-Pelzer M.P.E."/>
            <person name="Joly D.L."/>
            <person name="van de Geest H.C."/>
            <person name="Bonants P.J.M."/>
            <person name="Smith D.S."/>
            <person name="Levesque C.A."/>
            <person name="van der Lee T.A.J."/>
        </authorList>
    </citation>
    <scope>NUCLEOTIDE SEQUENCE [LARGE SCALE GENOMIC DNA]</scope>
    <source>
        <strain evidence="2 3">LEV6574</strain>
    </source>
</reference>
<feature type="compositionally biased region" description="Basic residues" evidence="1">
    <location>
        <begin position="1"/>
        <end position="10"/>
    </location>
</feature>
<evidence type="ECO:0000256" key="1">
    <source>
        <dbReference type="SAM" id="MobiDB-lite"/>
    </source>
</evidence>
<protein>
    <submittedName>
        <fullName evidence="2">Uncharacterized protein</fullName>
    </submittedName>
</protein>
<dbReference type="AlphaFoldDB" id="A0A507C2E9"/>
<sequence>MHYISNRHHLSPLQQQHVQHRPKTGQRLKPQGTPGITTGRGRANTGTGTQVAGGGVGAGSGGTVAGSQAGSGGAVSTAQVGSAQPVVWVAYLPGPVPPTYVSGSSTSPSGVASGTVTPFGATGFTASGGTTAFGITA</sequence>
<feature type="compositionally biased region" description="Gly residues" evidence="1">
    <location>
        <begin position="51"/>
        <end position="73"/>
    </location>
</feature>
<accession>A0A507C2E9</accession>